<dbReference type="RefSeq" id="WP_183294884.1">
    <property type="nucleotide sequence ID" value="NZ_JACHVX010000001.1"/>
</dbReference>
<dbReference type="AlphaFoldDB" id="A0A7W4UDB3"/>
<dbReference type="Gene3D" id="3.40.50.1000">
    <property type="entry name" value="HAD superfamily/HAD-like"/>
    <property type="match status" value="1"/>
</dbReference>
<comment type="caution">
    <text evidence="10">The sequence shown here is derived from an EMBL/GenBank/DDBJ whole genome shotgun (WGS) entry which is preliminary data.</text>
</comment>
<dbReference type="Gene3D" id="3.90.550.10">
    <property type="entry name" value="Spore Coat Polysaccharide Biosynthesis Protein SpsA, Chain A"/>
    <property type="match status" value="1"/>
</dbReference>
<dbReference type="GO" id="GO:0005975">
    <property type="term" value="P:carbohydrate metabolic process"/>
    <property type="evidence" value="ECO:0007669"/>
    <property type="project" value="InterPro"/>
</dbReference>
<evidence type="ECO:0000256" key="2">
    <source>
        <dbReference type="ARBA" id="ARBA00005628"/>
    </source>
</evidence>
<dbReference type="InterPro" id="IPR036412">
    <property type="entry name" value="HAD-like_sf"/>
</dbReference>
<evidence type="ECO:0000256" key="8">
    <source>
        <dbReference type="SAM" id="MobiDB-lite"/>
    </source>
</evidence>
<evidence type="ECO:0000313" key="10">
    <source>
        <dbReference type="EMBL" id="MBB2921962.1"/>
    </source>
</evidence>
<dbReference type="SUPFAM" id="SSF53448">
    <property type="entry name" value="Nucleotide-diphospho-sugar transferases"/>
    <property type="match status" value="1"/>
</dbReference>
<evidence type="ECO:0000259" key="9">
    <source>
        <dbReference type="Pfam" id="PF00535"/>
    </source>
</evidence>
<feature type="domain" description="Glycosyltransferase 2-like" evidence="9">
    <location>
        <begin position="7"/>
        <end position="154"/>
    </location>
</feature>
<dbReference type="InterPro" id="IPR004446">
    <property type="entry name" value="Heptose_bisP_phosphatase"/>
</dbReference>
<dbReference type="InterPro" id="IPR029044">
    <property type="entry name" value="Nucleotide-diphossugar_trans"/>
</dbReference>
<dbReference type="InterPro" id="IPR006543">
    <property type="entry name" value="Histidinol-phos"/>
</dbReference>
<evidence type="ECO:0000256" key="5">
    <source>
        <dbReference type="ARBA" id="ARBA00022801"/>
    </source>
</evidence>
<dbReference type="InterPro" id="IPR001173">
    <property type="entry name" value="Glyco_trans_2-like"/>
</dbReference>
<keyword evidence="5 10" id="KW-0378">Hydrolase</keyword>
<evidence type="ECO:0000256" key="4">
    <source>
        <dbReference type="ARBA" id="ARBA00022723"/>
    </source>
</evidence>
<evidence type="ECO:0000313" key="11">
    <source>
        <dbReference type="Proteomes" id="UP000518206"/>
    </source>
</evidence>
<keyword evidence="6" id="KW-0119">Carbohydrate metabolism</keyword>
<evidence type="ECO:0000256" key="3">
    <source>
        <dbReference type="ARBA" id="ARBA00022490"/>
    </source>
</evidence>
<comment type="similarity">
    <text evidence="2">Belongs to the GmhB family.</text>
</comment>
<dbReference type="PANTHER" id="PTHR42891:SF1">
    <property type="entry name" value="D-GLYCERO-BETA-D-MANNO-HEPTOSE-1,7-BISPHOSPHATE 7-PHOSPHATASE"/>
    <property type="match status" value="1"/>
</dbReference>
<reference evidence="10 11" key="2">
    <citation type="submission" date="2020-08" db="EMBL/GenBank/DDBJ databases">
        <authorList>
            <person name="Partida-Martinez L."/>
            <person name="Huntemann M."/>
            <person name="Clum A."/>
            <person name="Wang J."/>
            <person name="Palaniappan K."/>
            <person name="Ritter S."/>
            <person name="Chen I.-M."/>
            <person name="Stamatis D."/>
            <person name="Reddy T."/>
            <person name="O'Malley R."/>
            <person name="Daum C."/>
            <person name="Shapiro N."/>
            <person name="Ivanova N."/>
            <person name="Kyrpides N."/>
            <person name="Woyke T."/>
        </authorList>
    </citation>
    <scope>NUCLEOTIDE SEQUENCE [LARGE SCALE GENOMIC DNA]</scope>
    <source>
        <strain evidence="10 11">RAS26</strain>
    </source>
</reference>
<reference evidence="10 11" key="1">
    <citation type="submission" date="2020-08" db="EMBL/GenBank/DDBJ databases">
        <title>The Agave Microbiome: Exploring the role of microbial communities in plant adaptations to desert environments.</title>
        <authorList>
            <person name="Partida-Martinez L.P."/>
        </authorList>
    </citation>
    <scope>NUCLEOTIDE SEQUENCE [LARGE SCALE GENOMIC DNA]</scope>
    <source>
        <strain evidence="10 11">RAS26</strain>
    </source>
</reference>
<dbReference type="GO" id="GO:0016791">
    <property type="term" value="F:phosphatase activity"/>
    <property type="evidence" value="ECO:0007669"/>
    <property type="project" value="InterPro"/>
</dbReference>
<sequence length="555" mass="57998">MRAAYAVVVPTIGRPSLGVLLESLAAQRFDDARPAPVEVVVCDDRPLDGAPEALVLPELPALTALGVPVRVVRSGGRGPAAARNAGWRSVRAEWVVLLDDDVVLPGDWSEHLAADLAAAGPDVAGTQARLRVPLPAHRRPTDWERNTAGLEGARWATADMAYRRDVLEGLAGFDERFPRAYREDADLALRARRAGWRLVRGSRTTEHPVRPADPRVSVRVQAGARDDALMRALHGPRWRDAAETGRGRFAWHVATVGAGVGALGAAVLGRRGVAAAAGAAWAALTADFVRRRVAPGPGPGEDGWAAEWRTMAWTSAVIPPVAVRHRVAGLLRHRGGAAAWPPPVRAVLFDRDGTLVHDVPYNGDPDRVRVVDDARAVLDDLRARGIRVGVVTNQSGIGRGIVTLAQVEAVEARVEAELGPFDVWVRCPHAPEDACTCRKPQPGLVLRAAAELGLSPAECVVIGDIGADVGAAVAAGAGAVLVPTPVTRPEEVAAAPLVAVSLTEAVALVRERLAGGSPGSPAGVTRGTEVTEAVPGEDRPAAGPAPLSTVGGGAR</sequence>
<dbReference type="NCBIfam" id="TIGR01662">
    <property type="entry name" value="HAD-SF-IIIA"/>
    <property type="match status" value="1"/>
</dbReference>
<keyword evidence="4" id="KW-0479">Metal-binding</keyword>
<dbReference type="InterPro" id="IPR006549">
    <property type="entry name" value="HAD-SF_hydro_IIIA"/>
</dbReference>
<dbReference type="Pfam" id="PF13242">
    <property type="entry name" value="Hydrolase_like"/>
    <property type="match status" value="1"/>
</dbReference>
<accession>A0A7W4UDB3</accession>
<dbReference type="SUPFAM" id="SSF56784">
    <property type="entry name" value="HAD-like"/>
    <property type="match status" value="1"/>
</dbReference>
<dbReference type="GO" id="GO:0005737">
    <property type="term" value="C:cytoplasm"/>
    <property type="evidence" value="ECO:0007669"/>
    <property type="project" value="UniProtKB-SubCell"/>
</dbReference>
<gene>
    <name evidence="10" type="ORF">FHR80_000856</name>
</gene>
<dbReference type="GO" id="GO:0046872">
    <property type="term" value="F:metal ion binding"/>
    <property type="evidence" value="ECO:0007669"/>
    <property type="project" value="UniProtKB-KW"/>
</dbReference>
<dbReference type="InterPro" id="IPR023214">
    <property type="entry name" value="HAD_sf"/>
</dbReference>
<evidence type="ECO:0000256" key="6">
    <source>
        <dbReference type="ARBA" id="ARBA00023277"/>
    </source>
</evidence>
<dbReference type="NCBIfam" id="TIGR01656">
    <property type="entry name" value="Histidinol-ppas"/>
    <property type="match status" value="1"/>
</dbReference>
<evidence type="ECO:0000256" key="1">
    <source>
        <dbReference type="ARBA" id="ARBA00004496"/>
    </source>
</evidence>
<evidence type="ECO:0000256" key="7">
    <source>
        <dbReference type="ARBA" id="ARBA00031828"/>
    </source>
</evidence>
<organism evidence="10 11">
    <name type="scientific">Cellulomonas cellasea</name>
    <dbReference type="NCBI Taxonomy" id="43670"/>
    <lineage>
        <taxon>Bacteria</taxon>
        <taxon>Bacillati</taxon>
        <taxon>Actinomycetota</taxon>
        <taxon>Actinomycetes</taxon>
        <taxon>Micrococcales</taxon>
        <taxon>Cellulomonadaceae</taxon>
        <taxon>Cellulomonas</taxon>
    </lineage>
</organism>
<comment type="subcellular location">
    <subcellularLocation>
        <location evidence="1">Cytoplasm</location>
    </subcellularLocation>
</comment>
<name>A0A7W4UDB3_9CELL</name>
<dbReference type="EMBL" id="JACHVX010000001">
    <property type="protein sequence ID" value="MBB2921962.1"/>
    <property type="molecule type" value="Genomic_DNA"/>
</dbReference>
<dbReference type="PANTHER" id="PTHR42891">
    <property type="entry name" value="D-GLYCERO-BETA-D-MANNO-HEPTOSE-1,7-BISPHOSPHATE 7-PHOSPHATASE"/>
    <property type="match status" value="1"/>
</dbReference>
<feature type="region of interest" description="Disordered" evidence="8">
    <location>
        <begin position="514"/>
        <end position="555"/>
    </location>
</feature>
<proteinExistence type="inferred from homology"/>
<keyword evidence="3" id="KW-0963">Cytoplasm</keyword>
<dbReference type="Proteomes" id="UP000518206">
    <property type="component" value="Unassembled WGS sequence"/>
</dbReference>
<protein>
    <recommendedName>
        <fullName evidence="7">D,D-heptose 1,7-bisphosphate phosphatase</fullName>
    </recommendedName>
</protein>
<dbReference type="Pfam" id="PF00535">
    <property type="entry name" value="Glycos_transf_2"/>
    <property type="match status" value="1"/>
</dbReference>